<accession>A0ABW2JP54</accession>
<name>A0ABW2JP54_9ACTN</name>
<comment type="caution">
    <text evidence="1">The sequence shown here is derived from an EMBL/GenBank/DDBJ whole genome shotgun (WGS) entry which is preliminary data.</text>
</comment>
<sequence>MKSVKSVKSMSVLAGLQAGMAELSTPLRVYTAARRFTEPDPGLPELAARIRGLLAEVAADEEWRRFLSGYAPPSVPAVCAALEPVETHEAAAFLAQVAAVDLLWPGHRHLSAEVAAQAAGRVVSLLGPDAAWWTNHDTECGAVNGLTPLFDSLLAGTDGRHFALLVQIADD</sequence>
<dbReference type="Proteomes" id="UP001596523">
    <property type="component" value="Unassembled WGS sequence"/>
</dbReference>
<reference evidence="2" key="1">
    <citation type="journal article" date="2019" name="Int. J. Syst. Evol. Microbiol.">
        <title>The Global Catalogue of Microorganisms (GCM) 10K type strain sequencing project: providing services to taxonomists for standard genome sequencing and annotation.</title>
        <authorList>
            <consortium name="The Broad Institute Genomics Platform"/>
            <consortium name="The Broad Institute Genome Sequencing Center for Infectious Disease"/>
            <person name="Wu L."/>
            <person name="Ma J."/>
        </authorList>
    </citation>
    <scope>NUCLEOTIDE SEQUENCE [LARGE SCALE GENOMIC DNA]</scope>
    <source>
        <strain evidence="2">SYNS20</strain>
    </source>
</reference>
<keyword evidence="2" id="KW-1185">Reference proteome</keyword>
<dbReference type="EMBL" id="JBHTCF010000010">
    <property type="protein sequence ID" value="MFC7307087.1"/>
    <property type="molecule type" value="Genomic_DNA"/>
</dbReference>
<evidence type="ECO:0000313" key="2">
    <source>
        <dbReference type="Proteomes" id="UP001596523"/>
    </source>
</evidence>
<gene>
    <name evidence="1" type="ORF">ACFQVC_23020</name>
</gene>
<organism evidence="1 2">
    <name type="scientific">Streptomyces monticola</name>
    <dbReference type="NCBI Taxonomy" id="2666263"/>
    <lineage>
        <taxon>Bacteria</taxon>
        <taxon>Bacillati</taxon>
        <taxon>Actinomycetota</taxon>
        <taxon>Actinomycetes</taxon>
        <taxon>Kitasatosporales</taxon>
        <taxon>Streptomycetaceae</taxon>
        <taxon>Streptomyces</taxon>
    </lineage>
</organism>
<proteinExistence type="predicted"/>
<evidence type="ECO:0000313" key="1">
    <source>
        <dbReference type="EMBL" id="MFC7307087.1"/>
    </source>
</evidence>
<dbReference type="RefSeq" id="WP_381833395.1">
    <property type="nucleotide sequence ID" value="NZ_JBHTCF010000010.1"/>
</dbReference>
<protein>
    <submittedName>
        <fullName evidence="1">Uncharacterized protein</fullName>
    </submittedName>
</protein>